<dbReference type="InterPro" id="IPR019594">
    <property type="entry name" value="Glu/Gly-bd"/>
</dbReference>
<dbReference type="Pfam" id="PF10613">
    <property type="entry name" value="Lig_chan-Glu_bd"/>
    <property type="match status" value="1"/>
</dbReference>
<evidence type="ECO:0000256" key="11">
    <source>
        <dbReference type="ARBA" id="ARBA00023303"/>
    </source>
</evidence>
<dbReference type="GO" id="GO:0005886">
    <property type="term" value="C:plasma membrane"/>
    <property type="evidence" value="ECO:0007669"/>
    <property type="project" value="UniProtKB-SubCell"/>
</dbReference>
<evidence type="ECO:0000256" key="13">
    <source>
        <dbReference type="SAM" id="SignalP"/>
    </source>
</evidence>
<evidence type="ECO:0000256" key="9">
    <source>
        <dbReference type="ARBA" id="ARBA00023180"/>
    </source>
</evidence>
<dbReference type="PANTHER" id="PTHR42643:SF24">
    <property type="entry name" value="IONOTROPIC RECEPTOR 60A"/>
    <property type="match status" value="1"/>
</dbReference>
<name>A0A553PNK2_TIGCA</name>
<keyword evidence="16" id="KW-1185">Reference proteome</keyword>
<evidence type="ECO:0000256" key="10">
    <source>
        <dbReference type="ARBA" id="ARBA00023286"/>
    </source>
</evidence>
<keyword evidence="13" id="KW-0732">Signal</keyword>
<evidence type="ECO:0000259" key="14">
    <source>
        <dbReference type="Pfam" id="PF10613"/>
    </source>
</evidence>
<keyword evidence="9" id="KW-0325">Glycoprotein</keyword>
<keyword evidence="2" id="KW-0813">Transport</keyword>
<dbReference type="InterPro" id="IPR052192">
    <property type="entry name" value="Insect_Ionotropic_Sensory_Rcpt"/>
</dbReference>
<proteinExistence type="predicted"/>
<evidence type="ECO:0000256" key="6">
    <source>
        <dbReference type="ARBA" id="ARBA00023065"/>
    </source>
</evidence>
<evidence type="ECO:0000256" key="2">
    <source>
        <dbReference type="ARBA" id="ARBA00022448"/>
    </source>
</evidence>
<evidence type="ECO:0000256" key="5">
    <source>
        <dbReference type="ARBA" id="ARBA00022989"/>
    </source>
</evidence>
<organism evidence="15 16">
    <name type="scientific">Tigriopus californicus</name>
    <name type="common">Marine copepod</name>
    <dbReference type="NCBI Taxonomy" id="6832"/>
    <lineage>
        <taxon>Eukaryota</taxon>
        <taxon>Metazoa</taxon>
        <taxon>Ecdysozoa</taxon>
        <taxon>Arthropoda</taxon>
        <taxon>Crustacea</taxon>
        <taxon>Multicrustacea</taxon>
        <taxon>Hexanauplia</taxon>
        <taxon>Copepoda</taxon>
        <taxon>Harpacticoida</taxon>
        <taxon>Harpacticidae</taxon>
        <taxon>Tigriopus</taxon>
    </lineage>
</organism>
<keyword evidence="3" id="KW-1003">Cell membrane</keyword>
<feature type="transmembrane region" description="Helical" evidence="12">
    <location>
        <begin position="263"/>
        <end position="286"/>
    </location>
</feature>
<sequence>MRRFGYIVIPLLVCLSGGNTLMTSVETSRFLEDLIQETAALQSNPLIRVVISEEDLEFKGLLYTSALIQVVHVSSFEKLNSNLNYQIYEVFDCLDSSGCLVNLIGQWTLSQGMKFLELDNTIWNRRTNLRGKPITVTSETSLPYSLVIHEPALATNNVDEILFGVYPDILRELQVILNFTLCFQHNKDSGKWGTLDHNGLWNGMVRMILEQEAEMAVSNFAMTLERSDVVDFSITFDSDVSKLFVQRPRRDQSWSLFLEVFDIWFWLSILLTAIVLVLAFKVTFLIKSNEDGAPFIMANVTLALLQKNLFIQPSGSTCRLLILVSCFWGFVTHASYNATLTSVLSVDRTLPKIEKLEDIQKQGLNLMVWSGSASEQYFSSSTMGTLEHDLYKNNLRPVVDLQSGLQMILSSDRNVYFGTRRAFLGIIFETDLKQMCNVISPSTSFKENSMGFIWKKRFPYSKVFNYHLRTMFQSGVIDQIFKRWMPDVIGQANCKEDEGLTIGYEQLGGIQQNYHLTTLYEIVDRGPWWMSSIDV</sequence>
<evidence type="ECO:0000256" key="7">
    <source>
        <dbReference type="ARBA" id="ARBA00023136"/>
    </source>
</evidence>
<keyword evidence="5 12" id="KW-1133">Transmembrane helix</keyword>
<keyword evidence="6" id="KW-0406">Ion transport</keyword>
<dbReference type="Proteomes" id="UP000318571">
    <property type="component" value="Chromosome 6"/>
</dbReference>
<keyword evidence="4 12" id="KW-0812">Transmembrane</keyword>
<feature type="domain" description="Ionotropic glutamate receptor L-glutamate and glycine-binding" evidence="14">
    <location>
        <begin position="134"/>
        <end position="239"/>
    </location>
</feature>
<keyword evidence="10" id="KW-1071">Ligand-gated ion channel</keyword>
<accession>A0A553PNK2</accession>
<evidence type="ECO:0000313" key="15">
    <source>
        <dbReference type="EMBL" id="TRY79240.1"/>
    </source>
</evidence>
<feature type="chain" id="PRO_5022003103" description="Ionotropic glutamate receptor L-glutamate and glycine-binding domain-containing protein" evidence="13">
    <location>
        <begin position="21"/>
        <end position="535"/>
    </location>
</feature>
<evidence type="ECO:0000256" key="8">
    <source>
        <dbReference type="ARBA" id="ARBA00023170"/>
    </source>
</evidence>
<protein>
    <recommendedName>
        <fullName evidence="14">Ionotropic glutamate receptor L-glutamate and glycine-binding domain-containing protein</fullName>
    </recommendedName>
</protein>
<evidence type="ECO:0000256" key="1">
    <source>
        <dbReference type="ARBA" id="ARBA00004651"/>
    </source>
</evidence>
<keyword evidence="11" id="KW-0407">Ion channel</keyword>
<dbReference type="PANTHER" id="PTHR42643">
    <property type="entry name" value="IONOTROPIC RECEPTOR 20A-RELATED"/>
    <property type="match status" value="1"/>
</dbReference>
<gene>
    <name evidence="15" type="ORF">TCAL_01974</name>
</gene>
<comment type="subcellular location">
    <subcellularLocation>
        <location evidence="1">Cell membrane</location>
        <topology evidence="1">Multi-pass membrane protein</topology>
    </subcellularLocation>
</comment>
<keyword evidence="8" id="KW-0675">Receptor</keyword>
<comment type="caution">
    <text evidence="15">The sequence shown here is derived from an EMBL/GenBank/DDBJ whole genome shotgun (WGS) entry which is preliminary data.</text>
</comment>
<dbReference type="SUPFAM" id="SSF53850">
    <property type="entry name" value="Periplasmic binding protein-like II"/>
    <property type="match status" value="1"/>
</dbReference>
<keyword evidence="7 12" id="KW-0472">Membrane</keyword>
<dbReference type="GO" id="GO:0015276">
    <property type="term" value="F:ligand-gated monoatomic ion channel activity"/>
    <property type="evidence" value="ECO:0007669"/>
    <property type="project" value="InterPro"/>
</dbReference>
<reference evidence="15 16" key="1">
    <citation type="journal article" date="2018" name="Nat. Ecol. Evol.">
        <title>Genomic signatures of mitonuclear coevolution across populations of Tigriopus californicus.</title>
        <authorList>
            <person name="Barreto F.S."/>
            <person name="Watson E.T."/>
            <person name="Lima T.G."/>
            <person name="Willett C.S."/>
            <person name="Edmands S."/>
            <person name="Li W."/>
            <person name="Burton R.S."/>
        </authorList>
    </citation>
    <scope>NUCLEOTIDE SEQUENCE [LARGE SCALE GENOMIC DNA]</scope>
    <source>
        <strain evidence="15 16">San Diego</strain>
    </source>
</reference>
<evidence type="ECO:0000313" key="16">
    <source>
        <dbReference type="Proteomes" id="UP000318571"/>
    </source>
</evidence>
<dbReference type="AlphaFoldDB" id="A0A553PNK2"/>
<evidence type="ECO:0000256" key="4">
    <source>
        <dbReference type="ARBA" id="ARBA00022692"/>
    </source>
</evidence>
<dbReference type="OMA" id="KHINNTW"/>
<feature type="signal peptide" evidence="13">
    <location>
        <begin position="1"/>
        <end position="20"/>
    </location>
</feature>
<evidence type="ECO:0000256" key="3">
    <source>
        <dbReference type="ARBA" id="ARBA00022475"/>
    </source>
</evidence>
<dbReference type="EMBL" id="VCGU01000002">
    <property type="protein sequence ID" value="TRY79240.1"/>
    <property type="molecule type" value="Genomic_DNA"/>
</dbReference>
<evidence type="ECO:0000256" key="12">
    <source>
        <dbReference type="SAM" id="Phobius"/>
    </source>
</evidence>
<dbReference type="Gene3D" id="3.40.190.10">
    <property type="entry name" value="Periplasmic binding protein-like II"/>
    <property type="match status" value="3"/>
</dbReference>